<dbReference type="GO" id="GO:0004497">
    <property type="term" value="F:monooxygenase activity"/>
    <property type="evidence" value="ECO:0007669"/>
    <property type="project" value="UniProtKB-KW"/>
</dbReference>
<dbReference type="InterPro" id="IPR050407">
    <property type="entry name" value="Geranylgeranyl_reductase"/>
</dbReference>
<dbReference type="Gene3D" id="3.50.50.60">
    <property type="entry name" value="FAD/NAD(P)-binding domain"/>
    <property type="match status" value="1"/>
</dbReference>
<name>A0A3Q8I1Z5_9BACT</name>
<dbReference type="PANTHER" id="PTHR42685">
    <property type="entry name" value="GERANYLGERANYL DIPHOSPHATE REDUCTASE"/>
    <property type="match status" value="1"/>
</dbReference>
<accession>A0A3Q8I1Z5</accession>
<dbReference type="Pfam" id="PF01494">
    <property type="entry name" value="FAD_binding_3"/>
    <property type="match status" value="1"/>
</dbReference>
<keyword evidence="2" id="KW-0503">Monooxygenase</keyword>
<protein>
    <submittedName>
        <fullName evidence="2">Monooxygenase FAD-binding protein</fullName>
    </submittedName>
</protein>
<dbReference type="InterPro" id="IPR036188">
    <property type="entry name" value="FAD/NAD-bd_sf"/>
</dbReference>
<evidence type="ECO:0000259" key="1">
    <source>
        <dbReference type="Pfam" id="PF01494"/>
    </source>
</evidence>
<dbReference type="EMBL" id="MH908884">
    <property type="protein sequence ID" value="AYM52778.1"/>
    <property type="molecule type" value="Genomic_DNA"/>
</dbReference>
<reference evidence="2" key="1">
    <citation type="journal article" date="2018" name="J. Ind. Microbiol. Biotechnol.">
        <title>Genome mining reveals uncommon alkylpyrones as type III PKS products from myxobacteria.</title>
        <authorList>
            <person name="Hug J.J."/>
            <person name="Panter F."/>
            <person name="Krug D."/>
            <person name="Muller R."/>
        </authorList>
    </citation>
    <scope>NUCLEOTIDE SEQUENCE</scope>
    <source>
        <strain evidence="2">MCy10636</strain>
    </source>
</reference>
<feature type="domain" description="FAD-binding" evidence="1">
    <location>
        <begin position="12"/>
        <end position="325"/>
    </location>
</feature>
<dbReference type="SUPFAM" id="SSF51905">
    <property type="entry name" value="FAD/NAD(P)-binding domain"/>
    <property type="match status" value="1"/>
</dbReference>
<dbReference type="AlphaFoldDB" id="A0A3Q8I1Z5"/>
<dbReference type="PRINTS" id="PR00420">
    <property type="entry name" value="RNGMNOXGNASE"/>
</dbReference>
<keyword evidence="2" id="KW-0560">Oxidoreductase</keyword>
<evidence type="ECO:0000313" key="2">
    <source>
        <dbReference type="EMBL" id="AYM52778.1"/>
    </source>
</evidence>
<sequence>MREAGSSLENMDYDVAIAGGGPAGLAAAIHAARQGLSAVVLERSFTPPDKACGEGLMPGGLAALERMGALAHLDRRECAPYVGIRYVQEDGTQVEGKLPGAGGLGIRRLALSEALCARARELGVQLQEKSQVTGHTRFDGGIAVQTSAGLLRARLLVAADGLASPLRHAEGLDVPVRGPRRFGLRRHFAVPAWSEFVEVHFADGVEAYVTPAGTQRVGIAFLWEDGAAGQKVGFDALLARFPQLQERLAGAASDSEPRGAGPLARRARARVADRFLLIGDAAGYVDACTGEGLSLAFTCAEALGTVLPTALAQGATARSLAPYERAFGRAFRPYARTAGALLLLARRPRLRRQVIRLLARRPALFERMLALAVV</sequence>
<dbReference type="GO" id="GO:0071949">
    <property type="term" value="F:FAD binding"/>
    <property type="evidence" value="ECO:0007669"/>
    <property type="project" value="InterPro"/>
</dbReference>
<dbReference type="PANTHER" id="PTHR42685:SF19">
    <property type="entry name" value="POSSIBLE OXIDOREDUCTASE"/>
    <property type="match status" value="1"/>
</dbReference>
<dbReference type="InterPro" id="IPR002938">
    <property type="entry name" value="FAD-bd"/>
</dbReference>
<proteinExistence type="predicted"/>
<organism evidence="2">
    <name type="scientific">Simulacricoccus ruber</name>
    <dbReference type="NCBI Taxonomy" id="2303410"/>
    <lineage>
        <taxon>Bacteria</taxon>
        <taxon>Pseudomonadati</taxon>
        <taxon>Myxococcota</taxon>
        <taxon>Myxococcia</taxon>
        <taxon>Myxococcales</taxon>
        <taxon>Cystobacterineae</taxon>
        <taxon>Myxococcaceae</taxon>
        <taxon>Simulacricoccus</taxon>
    </lineage>
</organism>